<feature type="binding site" evidence="4">
    <location>
        <position position="28"/>
    </location>
    <ligand>
        <name>a divalent metal cation</name>
        <dbReference type="ChEBI" id="CHEBI:60240"/>
        <label>1</label>
    </ligand>
</feature>
<dbReference type="InterPro" id="IPR015991">
    <property type="entry name" value="TatD/YcfH-like"/>
</dbReference>
<dbReference type="EMBL" id="BLVP01000006">
    <property type="protein sequence ID" value="GFM36547.1"/>
    <property type="molecule type" value="Genomic_DNA"/>
</dbReference>
<dbReference type="CDD" id="cd01310">
    <property type="entry name" value="TatD_DNAse"/>
    <property type="match status" value="1"/>
</dbReference>
<comment type="similarity">
    <text evidence="1">Belongs to the metallo-dependent hydrolases superfamily. TatD-type hydrolase family.</text>
</comment>
<dbReference type="InterPro" id="IPR032466">
    <property type="entry name" value="Metal_Hydrolase"/>
</dbReference>
<evidence type="ECO:0000313" key="7">
    <source>
        <dbReference type="Proteomes" id="UP000503820"/>
    </source>
</evidence>
<evidence type="ECO:0000256" key="5">
    <source>
        <dbReference type="SAM" id="MobiDB-lite"/>
    </source>
</evidence>
<dbReference type="InterPro" id="IPR018228">
    <property type="entry name" value="DNase_TatD-rel_CS"/>
</dbReference>
<keyword evidence="2 4" id="KW-0479">Metal-binding</keyword>
<dbReference type="GO" id="GO:0005829">
    <property type="term" value="C:cytosol"/>
    <property type="evidence" value="ECO:0007669"/>
    <property type="project" value="TreeGrafter"/>
</dbReference>
<sequence length="277" mass="31242">MSKKKTKEPLPEPHSLNMPHTGVESHAHLDLDAFAEDLPQVLERARAAGVRHMGNVFLGPQAYARNRALFEQTPDVFFLLGIHPGEADTCDETAVEAMRHAFLHDPRLRAVGEIGLDYYWDDHPRDMQQRVFIMQLALAREVQKPVVIHSRDSNEDVLRILEQEGFAGYPMLWHCFGADASLAQRIVDNGWHISIPGPVSYPKNDALREALHVIPQERLLLETDCPYLTPMPYRGRRNEPAYLVFTAQTVAEQLGMAPQALWTLCGSNAARFFGLDA</sequence>
<keyword evidence="3 6" id="KW-0378">Hydrolase</keyword>
<feature type="binding site" evidence="4">
    <location>
        <position position="149"/>
    </location>
    <ligand>
        <name>a divalent metal cation</name>
        <dbReference type="ChEBI" id="CHEBI:60240"/>
        <label>2</label>
    </ligand>
</feature>
<comment type="caution">
    <text evidence="6">The sequence shown here is derived from an EMBL/GenBank/DDBJ whole genome shotgun (WGS) entry which is preliminary data.</text>
</comment>
<dbReference type="InterPro" id="IPR001130">
    <property type="entry name" value="TatD-like"/>
</dbReference>
<dbReference type="GO" id="GO:0046872">
    <property type="term" value="F:metal ion binding"/>
    <property type="evidence" value="ECO:0007669"/>
    <property type="project" value="UniProtKB-KW"/>
</dbReference>
<feature type="region of interest" description="Disordered" evidence="5">
    <location>
        <begin position="1"/>
        <end position="22"/>
    </location>
</feature>
<organism evidence="6 7">
    <name type="scientific">Desulfovibrio psychrotolerans</name>
    <dbReference type="NCBI Taxonomy" id="415242"/>
    <lineage>
        <taxon>Bacteria</taxon>
        <taxon>Pseudomonadati</taxon>
        <taxon>Thermodesulfobacteriota</taxon>
        <taxon>Desulfovibrionia</taxon>
        <taxon>Desulfovibrionales</taxon>
        <taxon>Desulfovibrionaceae</taxon>
        <taxon>Desulfovibrio</taxon>
    </lineage>
</organism>
<proteinExistence type="inferred from homology"/>
<dbReference type="PIRSF" id="PIRSF005902">
    <property type="entry name" value="DNase_TatD"/>
    <property type="match status" value="1"/>
</dbReference>
<protein>
    <submittedName>
        <fullName evidence="6">TatD family hydrolase</fullName>
    </submittedName>
</protein>
<dbReference type="GO" id="GO:0004536">
    <property type="term" value="F:DNA nuclease activity"/>
    <property type="evidence" value="ECO:0007669"/>
    <property type="project" value="InterPro"/>
</dbReference>
<dbReference type="PROSITE" id="PS01091">
    <property type="entry name" value="TATD_3"/>
    <property type="match status" value="1"/>
</dbReference>
<dbReference type="Gene3D" id="3.20.20.140">
    <property type="entry name" value="Metal-dependent hydrolases"/>
    <property type="match status" value="1"/>
</dbReference>
<evidence type="ECO:0000256" key="3">
    <source>
        <dbReference type="ARBA" id="ARBA00022801"/>
    </source>
</evidence>
<name>A0A7J0BS66_9BACT</name>
<dbReference type="Pfam" id="PF01026">
    <property type="entry name" value="TatD_DNase"/>
    <property type="match status" value="1"/>
</dbReference>
<feature type="binding site" evidence="4">
    <location>
        <position position="224"/>
    </location>
    <ligand>
        <name>a divalent metal cation</name>
        <dbReference type="ChEBI" id="CHEBI:60240"/>
        <label>1</label>
    </ligand>
</feature>
<evidence type="ECO:0000256" key="4">
    <source>
        <dbReference type="PIRSR" id="PIRSR005902-1"/>
    </source>
</evidence>
<dbReference type="AlphaFoldDB" id="A0A7J0BS66"/>
<evidence type="ECO:0000256" key="1">
    <source>
        <dbReference type="ARBA" id="ARBA00009275"/>
    </source>
</evidence>
<dbReference type="SUPFAM" id="SSF51556">
    <property type="entry name" value="Metallo-dependent hydrolases"/>
    <property type="match status" value="1"/>
</dbReference>
<dbReference type="RefSeq" id="WP_174409211.1">
    <property type="nucleotide sequence ID" value="NZ_BLVP01000006.1"/>
</dbReference>
<dbReference type="PANTHER" id="PTHR46124:SF2">
    <property type="entry name" value="D-AMINOACYL-TRNA DEACYLASE"/>
    <property type="match status" value="1"/>
</dbReference>
<dbReference type="PANTHER" id="PTHR46124">
    <property type="entry name" value="D-AMINOACYL-TRNA DEACYLASE"/>
    <property type="match status" value="1"/>
</dbReference>
<keyword evidence="7" id="KW-1185">Reference proteome</keyword>
<dbReference type="Proteomes" id="UP000503820">
    <property type="component" value="Unassembled WGS sequence"/>
</dbReference>
<dbReference type="GO" id="GO:0016788">
    <property type="term" value="F:hydrolase activity, acting on ester bonds"/>
    <property type="evidence" value="ECO:0007669"/>
    <property type="project" value="InterPro"/>
</dbReference>
<feature type="binding site" evidence="4">
    <location>
        <position position="174"/>
    </location>
    <ligand>
        <name>a divalent metal cation</name>
        <dbReference type="ChEBI" id="CHEBI:60240"/>
        <label>2</label>
    </ligand>
</feature>
<feature type="binding site" evidence="4">
    <location>
        <position position="26"/>
    </location>
    <ligand>
        <name>a divalent metal cation</name>
        <dbReference type="ChEBI" id="CHEBI:60240"/>
        <label>1</label>
    </ligand>
</feature>
<evidence type="ECO:0000313" key="6">
    <source>
        <dbReference type="EMBL" id="GFM36547.1"/>
    </source>
</evidence>
<evidence type="ECO:0000256" key="2">
    <source>
        <dbReference type="ARBA" id="ARBA00022723"/>
    </source>
</evidence>
<accession>A0A7J0BS66</accession>
<reference evidence="6 7" key="1">
    <citation type="submission" date="2020-05" db="EMBL/GenBank/DDBJ databases">
        <title>Draft genome sequence of Desulfovibrio psychrotolerans JS1T.</title>
        <authorList>
            <person name="Ueno A."/>
            <person name="Tamazawa S."/>
            <person name="Tamamura S."/>
            <person name="Murakami T."/>
            <person name="Kiyama T."/>
            <person name="Inomata H."/>
            <person name="Amano Y."/>
            <person name="Miyakawa K."/>
            <person name="Tamaki H."/>
            <person name="Naganuma T."/>
            <person name="Kaneko K."/>
        </authorList>
    </citation>
    <scope>NUCLEOTIDE SEQUENCE [LARGE SCALE GENOMIC DNA]</scope>
    <source>
        <strain evidence="6 7">JS1</strain>
    </source>
</reference>
<dbReference type="FunFam" id="3.20.20.140:FF:000005">
    <property type="entry name" value="TatD family hydrolase"/>
    <property type="match status" value="1"/>
</dbReference>
<feature type="binding site" evidence="4">
    <location>
        <position position="113"/>
    </location>
    <ligand>
        <name>a divalent metal cation</name>
        <dbReference type="ChEBI" id="CHEBI:60240"/>
        <label>1</label>
    </ligand>
</feature>
<dbReference type="NCBIfam" id="TIGR00010">
    <property type="entry name" value="YchF/TatD family DNA exonuclease"/>
    <property type="match status" value="1"/>
</dbReference>
<gene>
    <name evidence="6" type="ORF">DSM19430T_12310</name>
</gene>